<dbReference type="RefSeq" id="WP_108640248.1">
    <property type="nucleotide sequence ID" value="NZ_QCYG01000003.1"/>
</dbReference>
<sequence length="60" mass="6439">MLDAKDALRGLIDRIVLQPNETDGKLSIHLEGALAALLQLTLCVKRKQGLSSDAQAIAKI</sequence>
<name>A0A2T7FZ35_9RHOB</name>
<dbReference type="AlphaFoldDB" id="A0A2T7FZ35"/>
<evidence type="ECO:0000313" key="1">
    <source>
        <dbReference type="EMBL" id="PVA07421.1"/>
    </source>
</evidence>
<reference evidence="1 2" key="1">
    <citation type="submission" date="2018-04" db="EMBL/GenBank/DDBJ databases">
        <title>Pelagivirga bohaiensis gen. nov., sp. nov., a bacterium isolated from the Bohai Sea.</title>
        <authorList>
            <person name="Ji X."/>
        </authorList>
    </citation>
    <scope>NUCLEOTIDE SEQUENCE [LARGE SCALE GENOMIC DNA]</scope>
    <source>
        <strain evidence="1 2">BH-SD16</strain>
    </source>
</reference>
<dbReference type="OrthoDB" id="7277848at2"/>
<keyword evidence="2" id="KW-1185">Reference proteome</keyword>
<dbReference type="Proteomes" id="UP000244817">
    <property type="component" value="Unassembled WGS sequence"/>
</dbReference>
<organism evidence="1 2">
    <name type="scientific">Thalassorhabdomicrobium marinisediminis</name>
    <dbReference type="NCBI Taxonomy" id="2170577"/>
    <lineage>
        <taxon>Bacteria</taxon>
        <taxon>Pseudomonadati</taxon>
        <taxon>Pseudomonadota</taxon>
        <taxon>Alphaproteobacteria</taxon>
        <taxon>Rhodobacterales</taxon>
        <taxon>Paracoccaceae</taxon>
        <taxon>Thalassorhabdomicrobium</taxon>
    </lineage>
</organism>
<dbReference type="EMBL" id="QCYG01000003">
    <property type="protein sequence ID" value="PVA07421.1"/>
    <property type="molecule type" value="Genomic_DNA"/>
</dbReference>
<gene>
    <name evidence="1" type="ORF">DC363_06155</name>
</gene>
<accession>A0A2T7FZ35</accession>
<comment type="caution">
    <text evidence="1">The sequence shown here is derived from an EMBL/GenBank/DDBJ whole genome shotgun (WGS) entry which is preliminary data.</text>
</comment>
<proteinExistence type="predicted"/>
<evidence type="ECO:0000313" key="2">
    <source>
        <dbReference type="Proteomes" id="UP000244817"/>
    </source>
</evidence>
<protein>
    <submittedName>
        <fullName evidence="1">Uncharacterized protein</fullName>
    </submittedName>
</protein>